<name>A0A391NS29_9EUKA</name>
<evidence type="ECO:0000313" key="1">
    <source>
        <dbReference type="EMBL" id="GCA63500.1"/>
    </source>
</evidence>
<reference evidence="1 2" key="1">
    <citation type="journal article" date="2018" name="PLoS ONE">
        <title>The draft genome of Kipferlia bialata reveals reductive genome evolution in fornicate parasites.</title>
        <authorList>
            <person name="Tanifuji G."/>
            <person name="Takabayashi S."/>
            <person name="Kume K."/>
            <person name="Takagi M."/>
            <person name="Nakayama T."/>
            <person name="Kamikawa R."/>
            <person name="Inagaki Y."/>
            <person name="Hashimoto T."/>
        </authorList>
    </citation>
    <scope>NUCLEOTIDE SEQUENCE [LARGE SCALE GENOMIC DNA]</scope>
    <source>
        <strain evidence="1">NY0173</strain>
    </source>
</reference>
<evidence type="ECO:0000313" key="2">
    <source>
        <dbReference type="Proteomes" id="UP000265618"/>
    </source>
</evidence>
<comment type="caution">
    <text evidence="1">The sequence shown here is derived from an EMBL/GenBank/DDBJ whole genome shotgun (WGS) entry which is preliminary data.</text>
</comment>
<proteinExistence type="predicted"/>
<dbReference type="EMBL" id="BDIP01003797">
    <property type="protein sequence ID" value="GCA63500.1"/>
    <property type="molecule type" value="Genomic_DNA"/>
</dbReference>
<dbReference type="Proteomes" id="UP000265618">
    <property type="component" value="Unassembled WGS sequence"/>
</dbReference>
<dbReference type="AlphaFoldDB" id="A0A391NS29"/>
<organism evidence="1 2">
    <name type="scientific">Kipferlia bialata</name>
    <dbReference type="NCBI Taxonomy" id="797122"/>
    <lineage>
        <taxon>Eukaryota</taxon>
        <taxon>Metamonada</taxon>
        <taxon>Carpediemonas-like organisms</taxon>
        <taxon>Kipferlia</taxon>
    </lineage>
</organism>
<keyword evidence="2" id="KW-1185">Reference proteome</keyword>
<accession>A0A391NS29</accession>
<protein>
    <submittedName>
        <fullName evidence="1">Uncharacterized protein</fullName>
    </submittedName>
</protein>
<sequence>MISHPIPSLFSVDTPPGFRPQRLVSVGRYILMLPDTLYADKVEKAGHKGVHHPLMYDPVSGEVGACQPLPGGRVLAACMLSSVHVLLVQYVEGVGKLVFRLLTLASQVLCVGHAYEA</sequence>
<gene>
    <name evidence="1" type="ORF">KIPB_010313</name>
</gene>